<evidence type="ECO:0000313" key="4">
    <source>
        <dbReference type="Proteomes" id="UP000295030"/>
    </source>
</evidence>
<protein>
    <submittedName>
        <fullName evidence="3">Heat shock protein HslJ</fullName>
    </submittedName>
</protein>
<dbReference type="InterPro" id="IPR005184">
    <property type="entry name" value="DUF306_Meta_HslJ"/>
</dbReference>
<dbReference type="Gene3D" id="2.80.10.50">
    <property type="match status" value="1"/>
</dbReference>
<feature type="domain" description="DUF306" evidence="2">
    <location>
        <begin position="176"/>
        <end position="271"/>
    </location>
</feature>
<dbReference type="Pfam" id="PF03724">
    <property type="entry name" value="META"/>
    <property type="match status" value="1"/>
</dbReference>
<comment type="caution">
    <text evidence="3">The sequence shown here is derived from an EMBL/GenBank/DDBJ whole genome shotgun (WGS) entry which is preliminary data.</text>
</comment>
<feature type="signal peptide" evidence="1">
    <location>
        <begin position="1"/>
        <end position="25"/>
    </location>
</feature>
<organism evidence="3 4">
    <name type="scientific">Ancylobacter aquaticus</name>
    <dbReference type="NCBI Taxonomy" id="100"/>
    <lineage>
        <taxon>Bacteria</taxon>
        <taxon>Pseudomonadati</taxon>
        <taxon>Pseudomonadota</taxon>
        <taxon>Alphaproteobacteria</taxon>
        <taxon>Hyphomicrobiales</taxon>
        <taxon>Xanthobacteraceae</taxon>
        <taxon>Ancylobacter</taxon>
    </lineage>
</organism>
<keyword evidence="1" id="KW-0732">Signal</keyword>
<evidence type="ECO:0000259" key="2">
    <source>
        <dbReference type="Pfam" id="PF03724"/>
    </source>
</evidence>
<sequence>MIISVVRKFLAVSFVTGLLSVPALAADIVIQWASTNANVTVRSGMLVAAGNTRDAARFDVVRLEGRRIALRAKDGTYVRAGIGPRTLLGTGSPHIRGWETFEMDAHGNSVSLRSVQNGKYVTVERNGELAASSDRRGTHAEFRFITVPDRAPPPRPEAPAVNWQGQWNRIWIAGADGRGVPAPRESRASLTVGPNLGVSFTAGCNSLGTRMELRGRNVTFAPVMSTRRACNNAQQVYEQQVASALRAVRSWDFREGQIAFLDGSGRRVLQIGR</sequence>
<evidence type="ECO:0000256" key="1">
    <source>
        <dbReference type="SAM" id="SignalP"/>
    </source>
</evidence>
<dbReference type="InterPro" id="IPR008999">
    <property type="entry name" value="Actin-crosslinking"/>
</dbReference>
<keyword evidence="4" id="KW-1185">Reference proteome</keyword>
<dbReference type="EMBL" id="SMFY01000004">
    <property type="protein sequence ID" value="TCK23089.1"/>
    <property type="molecule type" value="Genomic_DNA"/>
</dbReference>
<proteinExistence type="predicted"/>
<accession>A0A4R1HT93</accession>
<gene>
    <name evidence="3" type="ORF">EV667_3765</name>
</gene>
<dbReference type="AlphaFoldDB" id="A0A4R1HT93"/>
<reference evidence="3 4" key="1">
    <citation type="submission" date="2019-03" db="EMBL/GenBank/DDBJ databases">
        <title>Genomic Encyclopedia of Type Strains, Phase IV (KMG-IV): sequencing the most valuable type-strain genomes for metagenomic binning, comparative biology and taxonomic classification.</title>
        <authorList>
            <person name="Goeker M."/>
        </authorList>
    </citation>
    <scope>NUCLEOTIDE SEQUENCE [LARGE SCALE GENOMIC DNA]</scope>
    <source>
        <strain evidence="3 4">DSM 101</strain>
    </source>
</reference>
<dbReference type="OrthoDB" id="8114226at2"/>
<dbReference type="Proteomes" id="UP000295030">
    <property type="component" value="Unassembled WGS sequence"/>
</dbReference>
<dbReference type="CDD" id="cd00257">
    <property type="entry name" value="beta-trefoil_FSCN-like"/>
    <property type="match status" value="1"/>
</dbReference>
<evidence type="ECO:0000313" key="3">
    <source>
        <dbReference type="EMBL" id="TCK23089.1"/>
    </source>
</evidence>
<dbReference type="SUPFAM" id="SSF50405">
    <property type="entry name" value="Actin-crosslinking proteins"/>
    <property type="match status" value="1"/>
</dbReference>
<dbReference type="Gene3D" id="2.40.128.270">
    <property type="match status" value="1"/>
</dbReference>
<name>A0A4R1HT93_ANCAQ</name>
<feature type="chain" id="PRO_5020683499" evidence="1">
    <location>
        <begin position="26"/>
        <end position="273"/>
    </location>
</feature>
<keyword evidence="3" id="KW-0346">Stress response</keyword>
<dbReference type="InterPro" id="IPR038670">
    <property type="entry name" value="HslJ-like_sf"/>
</dbReference>